<protein>
    <submittedName>
        <fullName evidence="1">Uncharacterized protein</fullName>
    </submittedName>
</protein>
<reference evidence="1" key="1">
    <citation type="submission" date="2023-04" db="EMBL/GenBank/DDBJ databases">
        <authorList>
            <person name="Zhang X."/>
        </authorList>
    </citation>
    <scope>NUCLEOTIDE SEQUENCE</scope>
</reference>
<accession>A0AA96KRQ3</accession>
<proteinExistence type="predicted"/>
<sequence length="126" mass="14422">MVTEPNQYWYINGCPSAFVYTTAEGVEKFNKGEIFYGSLVPFEDGHEIKMHLLFLTTLDSGIVKAETRGQVEKVLMWLPPGFLFSDGSTSKLSDKMLDYFFNYFGQVKSPEEGEEIKHRIELLHSV</sequence>
<organism evidence="1">
    <name type="scientific">Bacillus phage SDFMU_Pbc</name>
    <dbReference type="NCBI Taxonomy" id="3076135"/>
    <lineage>
        <taxon>Viruses</taxon>
        <taxon>Duplodnaviria</taxon>
        <taxon>Heunggongvirae</taxon>
        <taxon>Uroviricota</taxon>
        <taxon>Caudoviricetes</taxon>
        <taxon>Herelleviridae</taxon>
        <taxon>Bastillevirinae</taxon>
        <taxon>Agatevirus</taxon>
        <taxon>Agatevirus agate</taxon>
    </lineage>
</organism>
<name>A0AA96KRQ3_9CAUD</name>
<dbReference type="EMBL" id="OQ884030">
    <property type="protein sequence ID" value="WNO29766.1"/>
    <property type="molecule type" value="Genomic_DNA"/>
</dbReference>
<evidence type="ECO:0000313" key="1">
    <source>
        <dbReference type="EMBL" id="WNO29766.1"/>
    </source>
</evidence>